<sequence length="237" mass="24217">MRPDGNGDGNGNGDGDGVRLSGIEGFLFDMDGTILTSIPPVVRAWTAWAERIGADADAVMGFMHGRRAVDTIERFSPAGTDIAAEVRWLDAREHADLDGVAEIAGAGDFLRALPPDRWGIVTSANRALALARIGAAGLPLPRLLVSSDDVTAGKPDPQGYRMAAARLGVDPAACVVFEDVTAGIIAGAAAGARVIRIAGEHGEDSALAVAAIDGYGQATLLAEGGAWALHLSGAGRG</sequence>
<dbReference type="EMBL" id="JACLQD010000002">
    <property type="protein sequence ID" value="MBC2835916.1"/>
    <property type="molecule type" value="Genomic_DNA"/>
</dbReference>
<proteinExistence type="predicted"/>
<comment type="caution">
    <text evidence="1">The sequence shown here is derived from an EMBL/GenBank/DDBJ whole genome shotgun (WGS) entry which is preliminary data.</text>
</comment>
<accession>A0A842I8H3</accession>
<dbReference type="RefSeq" id="WP_185797483.1">
    <property type="nucleotide sequence ID" value="NZ_JACLQD010000002.1"/>
</dbReference>
<dbReference type="Gene3D" id="3.40.50.1000">
    <property type="entry name" value="HAD superfamily/HAD-like"/>
    <property type="match status" value="1"/>
</dbReference>
<dbReference type="PANTHER" id="PTHR43481">
    <property type="entry name" value="FRUCTOSE-1-PHOSPHATE PHOSPHATASE"/>
    <property type="match status" value="1"/>
</dbReference>
<dbReference type="AlphaFoldDB" id="A0A842I8H3"/>
<keyword evidence="2" id="KW-1185">Reference proteome</keyword>
<dbReference type="Gene3D" id="1.10.150.240">
    <property type="entry name" value="Putative phosphatase, domain 2"/>
    <property type="match status" value="1"/>
</dbReference>
<reference evidence="1 2" key="1">
    <citation type="journal article" date="2017" name="Int. J. Syst. Evol. Microbiol.">
        <title>Gemmobacter straminiformis sp. nov., isolated from an artificial fountain.</title>
        <authorList>
            <person name="Kang J.Y."/>
            <person name="Kim M.J."/>
            <person name="Chun J."/>
            <person name="Son K.P."/>
            <person name="Jahng K.Y."/>
        </authorList>
    </citation>
    <scope>NUCLEOTIDE SEQUENCE [LARGE SCALE GENOMIC DNA]</scope>
    <source>
        <strain evidence="1 2">CAM-8</strain>
    </source>
</reference>
<dbReference type="InterPro" id="IPR036412">
    <property type="entry name" value="HAD-like_sf"/>
</dbReference>
<protein>
    <submittedName>
        <fullName evidence="1">HAD-IA family hydrolase</fullName>
    </submittedName>
</protein>
<dbReference type="SUPFAM" id="SSF56784">
    <property type="entry name" value="HAD-like"/>
    <property type="match status" value="1"/>
</dbReference>
<evidence type="ECO:0000313" key="1">
    <source>
        <dbReference type="EMBL" id="MBC2835916.1"/>
    </source>
</evidence>
<organism evidence="1 2">
    <name type="scientific">Paragemmobacter straminiformis</name>
    <dbReference type="NCBI Taxonomy" id="2045119"/>
    <lineage>
        <taxon>Bacteria</taxon>
        <taxon>Pseudomonadati</taxon>
        <taxon>Pseudomonadota</taxon>
        <taxon>Alphaproteobacteria</taxon>
        <taxon>Rhodobacterales</taxon>
        <taxon>Paracoccaceae</taxon>
        <taxon>Paragemmobacter</taxon>
    </lineage>
</organism>
<dbReference type="InterPro" id="IPR051806">
    <property type="entry name" value="HAD-like_SPP"/>
</dbReference>
<dbReference type="InterPro" id="IPR023214">
    <property type="entry name" value="HAD_sf"/>
</dbReference>
<dbReference type="InterPro" id="IPR006439">
    <property type="entry name" value="HAD-SF_hydro_IA"/>
</dbReference>
<dbReference type="PRINTS" id="PR00413">
    <property type="entry name" value="HADHALOGNASE"/>
</dbReference>
<dbReference type="SFLD" id="SFLDS00003">
    <property type="entry name" value="Haloacid_Dehalogenase"/>
    <property type="match status" value="1"/>
</dbReference>
<dbReference type="Pfam" id="PF00702">
    <property type="entry name" value="Hydrolase"/>
    <property type="match status" value="1"/>
</dbReference>
<dbReference type="Proteomes" id="UP000555411">
    <property type="component" value="Unassembled WGS sequence"/>
</dbReference>
<keyword evidence="1" id="KW-0378">Hydrolase</keyword>
<dbReference type="PANTHER" id="PTHR43481:SF4">
    <property type="entry name" value="GLYCEROL-1-PHOSPHATE PHOSPHOHYDROLASE 1-RELATED"/>
    <property type="match status" value="1"/>
</dbReference>
<dbReference type="InterPro" id="IPR023198">
    <property type="entry name" value="PGP-like_dom2"/>
</dbReference>
<dbReference type="NCBIfam" id="TIGR01509">
    <property type="entry name" value="HAD-SF-IA-v3"/>
    <property type="match status" value="1"/>
</dbReference>
<name>A0A842I8H3_9RHOB</name>
<dbReference type="GO" id="GO:0050308">
    <property type="term" value="F:sugar-phosphatase activity"/>
    <property type="evidence" value="ECO:0007669"/>
    <property type="project" value="TreeGrafter"/>
</dbReference>
<gene>
    <name evidence="1" type="ORF">H7F16_10410</name>
</gene>
<evidence type="ECO:0000313" key="2">
    <source>
        <dbReference type="Proteomes" id="UP000555411"/>
    </source>
</evidence>
<dbReference type="SFLD" id="SFLDG01129">
    <property type="entry name" value="C1.5:_HAD__Beta-PGM__Phosphata"/>
    <property type="match status" value="1"/>
</dbReference>